<comment type="similarity">
    <text evidence="1">Belongs to the bacterial solute-binding protein 1 family.</text>
</comment>
<feature type="region of interest" description="Disordered" evidence="5">
    <location>
        <begin position="20"/>
        <end position="48"/>
    </location>
</feature>
<keyword evidence="3" id="KW-0762">Sugar transport</keyword>
<dbReference type="RefSeq" id="WP_350258359.1">
    <property type="nucleotide sequence ID" value="NZ_CP138335.1"/>
</dbReference>
<feature type="chain" id="PRO_5043650009" evidence="6">
    <location>
        <begin position="24"/>
        <end position="419"/>
    </location>
</feature>
<proteinExistence type="inferred from homology"/>
<dbReference type="GO" id="GO:1901982">
    <property type="term" value="F:maltose binding"/>
    <property type="evidence" value="ECO:0007669"/>
    <property type="project" value="TreeGrafter"/>
</dbReference>
<dbReference type="AlphaFoldDB" id="A0AAU7V7U7"/>
<evidence type="ECO:0000256" key="6">
    <source>
        <dbReference type="SAM" id="SignalP"/>
    </source>
</evidence>
<gene>
    <name evidence="7" type="ORF">SAC06_00965</name>
</gene>
<dbReference type="PRINTS" id="PR00181">
    <property type="entry name" value="MALTOSEBP"/>
</dbReference>
<accession>A0AAU7V7U7</accession>
<dbReference type="Pfam" id="PF13416">
    <property type="entry name" value="SBP_bac_8"/>
    <property type="match status" value="1"/>
</dbReference>
<feature type="compositionally biased region" description="Low complexity" evidence="5">
    <location>
        <begin position="26"/>
        <end position="44"/>
    </location>
</feature>
<evidence type="ECO:0000256" key="5">
    <source>
        <dbReference type="SAM" id="MobiDB-lite"/>
    </source>
</evidence>
<feature type="signal peptide" evidence="6">
    <location>
        <begin position="1"/>
        <end position="23"/>
    </location>
</feature>
<evidence type="ECO:0000256" key="3">
    <source>
        <dbReference type="ARBA" id="ARBA00022597"/>
    </source>
</evidence>
<dbReference type="EMBL" id="CP138335">
    <property type="protein sequence ID" value="XBW08160.1"/>
    <property type="molecule type" value="Genomic_DNA"/>
</dbReference>
<protein>
    <submittedName>
        <fullName evidence="7">Extracellular solute-binding protein</fullName>
    </submittedName>
</protein>
<organism evidence="7">
    <name type="scientific">Scrofimicrobium appendicitidis</name>
    <dbReference type="NCBI Taxonomy" id="3079930"/>
    <lineage>
        <taxon>Bacteria</taxon>
        <taxon>Bacillati</taxon>
        <taxon>Actinomycetota</taxon>
        <taxon>Actinomycetes</taxon>
        <taxon>Actinomycetales</taxon>
        <taxon>Actinomycetaceae</taxon>
        <taxon>Scrofimicrobium</taxon>
    </lineage>
</organism>
<dbReference type="KEGG" id="sapp:SAC06_00965"/>
<dbReference type="GO" id="GO:0055052">
    <property type="term" value="C:ATP-binding cassette (ABC) transporter complex, substrate-binding subunit-containing"/>
    <property type="evidence" value="ECO:0007669"/>
    <property type="project" value="TreeGrafter"/>
</dbReference>
<keyword evidence="4 6" id="KW-0732">Signal</keyword>
<dbReference type="Gene3D" id="3.40.190.10">
    <property type="entry name" value="Periplasmic binding protein-like II"/>
    <property type="match status" value="2"/>
</dbReference>
<dbReference type="GO" id="GO:0042956">
    <property type="term" value="P:maltodextrin transmembrane transport"/>
    <property type="evidence" value="ECO:0007669"/>
    <property type="project" value="TreeGrafter"/>
</dbReference>
<dbReference type="GO" id="GO:0015768">
    <property type="term" value="P:maltose transport"/>
    <property type="evidence" value="ECO:0007669"/>
    <property type="project" value="TreeGrafter"/>
</dbReference>
<keyword evidence="2" id="KW-0813">Transport</keyword>
<evidence type="ECO:0000256" key="2">
    <source>
        <dbReference type="ARBA" id="ARBA00022448"/>
    </source>
</evidence>
<reference evidence="7" key="1">
    <citation type="submission" date="2023-11" db="EMBL/GenBank/DDBJ databases">
        <title>Scrofimicrobium hongkongense sp. nov., isolated from a patient with peritonitis.</title>
        <authorList>
            <person name="Lao H.Y."/>
            <person name="Wong A.Y.P."/>
            <person name="Ng T.L."/>
            <person name="Wong R.Y.L."/>
            <person name="Yau M.C.Y."/>
            <person name="Lam J.Y.W."/>
            <person name="Siu G.K.H."/>
        </authorList>
    </citation>
    <scope>NUCLEOTIDE SEQUENCE</scope>
    <source>
        <strain evidence="7">R131</strain>
    </source>
</reference>
<dbReference type="InterPro" id="IPR006060">
    <property type="entry name" value="Maltose/Cyclodextrin-bd"/>
</dbReference>
<dbReference type="PANTHER" id="PTHR30061">
    <property type="entry name" value="MALTOSE-BINDING PERIPLASMIC PROTEIN"/>
    <property type="match status" value="1"/>
</dbReference>
<evidence type="ECO:0000256" key="4">
    <source>
        <dbReference type="ARBA" id="ARBA00022729"/>
    </source>
</evidence>
<sequence length="419" mass="44016">MRKSAWFAVAAAAALGLAGCSSGGTDEAPSADDSAQSAPSASESTDSITVWVDETRQGPVSEAAKKFTEETGTKVDLVLKNFDDIRADFTAQVPTGEGPDITVGANDWVGEFTANGVVAPVELGDKAGDFQESAIQAFTYNGQVYAVPYAIENIALIRNTDLAPEAPATWDDMMAAADAAGAKYKFLIQMNGEEGDPYTFYPLQTSFGSTVFKQSDDGSYTPDLNLAEGGAEYAQFLADNGPKGTDVFNQDRTYDIVVDAFSKGESPFLIGGPWMLDAINQGGINVAIDPVPSAGGQEARPFAGVQGFYLSAKAQNPLLATNFLTNYMATEDAQYALYEAGGRPPALKAAADKAAQDPITAGFMKAGENALPMPSIPEMASVWTPWGRTEAAIISGAEADPAAAWERMIGDIQKAIDGN</sequence>
<evidence type="ECO:0000256" key="1">
    <source>
        <dbReference type="ARBA" id="ARBA00008520"/>
    </source>
</evidence>
<dbReference type="InterPro" id="IPR006059">
    <property type="entry name" value="SBP"/>
</dbReference>
<dbReference type="GO" id="GO:0015144">
    <property type="term" value="F:carbohydrate transmembrane transporter activity"/>
    <property type="evidence" value="ECO:0007669"/>
    <property type="project" value="InterPro"/>
</dbReference>
<dbReference type="SUPFAM" id="SSF53850">
    <property type="entry name" value="Periplasmic binding protein-like II"/>
    <property type="match status" value="1"/>
</dbReference>
<name>A0AAU7V7U7_9ACTO</name>
<dbReference type="PROSITE" id="PS51257">
    <property type="entry name" value="PROKAR_LIPOPROTEIN"/>
    <property type="match status" value="1"/>
</dbReference>
<dbReference type="PANTHER" id="PTHR30061:SF50">
    <property type="entry name" value="MALTOSE_MALTODEXTRIN-BINDING PERIPLASMIC PROTEIN"/>
    <property type="match status" value="1"/>
</dbReference>
<evidence type="ECO:0000313" key="7">
    <source>
        <dbReference type="EMBL" id="XBW08160.1"/>
    </source>
</evidence>